<dbReference type="RefSeq" id="WP_074072717.1">
    <property type="nucleotide sequence ID" value="NZ_CP017105.1"/>
</dbReference>
<sequence>MRQVIARCEAARQPPQSRWCAFPATGAAPLAIQANAVEIAISNRTAVDLKDVSDETRTMAAAQSPRQPVCNESAPGLMFAEGNSL</sequence>
<accession>A0A1L5NXF8</accession>
<organism evidence="1 2">
    <name type="scientific">Rhizobium gallicum</name>
    <dbReference type="NCBI Taxonomy" id="56730"/>
    <lineage>
        <taxon>Bacteria</taxon>
        <taxon>Pseudomonadati</taxon>
        <taxon>Pseudomonadota</taxon>
        <taxon>Alphaproteobacteria</taxon>
        <taxon>Hyphomicrobiales</taxon>
        <taxon>Rhizobiaceae</taxon>
        <taxon>Rhizobium/Agrobacterium group</taxon>
        <taxon>Rhizobium</taxon>
    </lineage>
</organism>
<keyword evidence="1" id="KW-0614">Plasmid</keyword>
<reference evidence="1 2" key="1">
    <citation type="submission" date="2016-09" db="EMBL/GenBank/DDBJ databases">
        <title>The complete genome sequences of Rhizobium gallicum, symbiovars gallicum and phaseoli, symbionts associated to common bean (Phaseolus vulgaris).</title>
        <authorList>
            <person name="Bustos P."/>
            <person name="Santamaria R.I."/>
            <person name="Perez-Carrascal O.M."/>
            <person name="Juarez S."/>
            <person name="Lozano L."/>
            <person name="Martinez-Flores I."/>
            <person name="Martinez-Romero E."/>
            <person name="Cevallos M."/>
            <person name="Romero D."/>
            <person name="Davila G."/>
            <person name="Gonzalez V."/>
        </authorList>
    </citation>
    <scope>NUCLEOTIDE SEQUENCE [LARGE SCALE GENOMIC DNA]</scope>
    <source>
        <strain evidence="1 2">IE4872</strain>
        <plasmid evidence="2">prgalie4872d</plasmid>
    </source>
</reference>
<dbReference type="Proteomes" id="UP000184749">
    <property type="component" value="Plasmid pRgalIE4872d"/>
</dbReference>
<evidence type="ECO:0000313" key="1">
    <source>
        <dbReference type="EMBL" id="APO72549.1"/>
    </source>
</evidence>
<gene>
    <name evidence="1" type="ORF">IE4872_PD02035</name>
</gene>
<dbReference type="AlphaFoldDB" id="A0A1L5NXF8"/>
<evidence type="ECO:0000313" key="2">
    <source>
        <dbReference type="Proteomes" id="UP000184749"/>
    </source>
</evidence>
<proteinExistence type="predicted"/>
<name>A0A1L5NXF8_9HYPH</name>
<protein>
    <submittedName>
        <fullName evidence="1">Uncharacterized protein</fullName>
    </submittedName>
</protein>
<dbReference type="EMBL" id="CP017105">
    <property type="protein sequence ID" value="APO72549.1"/>
    <property type="molecule type" value="Genomic_DNA"/>
</dbReference>
<geneLocation type="plasmid" evidence="2">
    <name>prgalie4872d</name>
</geneLocation>